<organism evidence="2 3">
    <name type="scientific">Acidovorax cavernicola</name>
    <dbReference type="NCBI Taxonomy" id="1675792"/>
    <lineage>
        <taxon>Bacteria</taxon>
        <taxon>Pseudomonadati</taxon>
        <taxon>Pseudomonadota</taxon>
        <taxon>Betaproteobacteria</taxon>
        <taxon>Burkholderiales</taxon>
        <taxon>Comamonadaceae</taxon>
        <taxon>Acidovorax</taxon>
    </lineage>
</organism>
<dbReference type="EMBL" id="QXMN01000015">
    <property type="protein sequence ID" value="RIX79615.1"/>
    <property type="molecule type" value="Genomic_DNA"/>
</dbReference>
<accession>A0A9X8D4N2</accession>
<gene>
    <name evidence="2" type="ORF">D3H34_14170</name>
</gene>
<protein>
    <recommendedName>
        <fullName evidence="1">DUF7668 domain-containing protein</fullName>
    </recommendedName>
</protein>
<comment type="caution">
    <text evidence="2">The sequence shown here is derived from an EMBL/GenBank/DDBJ whole genome shotgun (WGS) entry which is preliminary data.</text>
</comment>
<evidence type="ECO:0000313" key="3">
    <source>
        <dbReference type="Proteomes" id="UP000265619"/>
    </source>
</evidence>
<dbReference type="Proteomes" id="UP000265619">
    <property type="component" value="Unassembled WGS sequence"/>
</dbReference>
<dbReference type="Pfam" id="PF24705">
    <property type="entry name" value="DUF7668"/>
    <property type="match status" value="1"/>
</dbReference>
<evidence type="ECO:0000259" key="1">
    <source>
        <dbReference type="Pfam" id="PF24705"/>
    </source>
</evidence>
<proteinExistence type="predicted"/>
<dbReference type="AlphaFoldDB" id="A0A9X8D4N2"/>
<keyword evidence="3" id="KW-1185">Reference proteome</keyword>
<name>A0A9X8D4N2_9BURK</name>
<sequence>MRVFSHRYVMGNNRRDLSSASFSSSIMAHLPASASDEDLISFADAWAKLMEAEDYVAAFEFTSHEPSMHWTPTLIEQVVKSYGECSPTQKVTLNGKPTDVSQRKEVTRWEKTRHGCIGEIWYDLNIDGYVCDLTATFDVEEDPDGLTIRLNDIHVM</sequence>
<evidence type="ECO:0000313" key="2">
    <source>
        <dbReference type="EMBL" id="RIX79615.1"/>
    </source>
</evidence>
<reference evidence="2 3" key="1">
    <citation type="submission" date="2018-09" db="EMBL/GenBank/DDBJ databases">
        <title>Acidovorax cavernicola nov. sp. isolated from Gruta de las Maravillas (Aracena, Spain).</title>
        <authorList>
            <person name="Jurado V."/>
            <person name="Gutierrez-Patricio S."/>
            <person name="Gonzalez-Pimentel J.L."/>
            <person name="Miller A.Z."/>
            <person name="Laiz L."/>
            <person name="Saiz-Jimenez C."/>
        </authorList>
    </citation>
    <scope>NUCLEOTIDE SEQUENCE [LARGE SCALE GENOMIC DNA]</scope>
    <source>
        <strain evidence="2 3">1011MAR4D40.2</strain>
    </source>
</reference>
<feature type="domain" description="DUF7668" evidence="1">
    <location>
        <begin position="54"/>
        <end position="156"/>
    </location>
</feature>
<dbReference type="InterPro" id="IPR056085">
    <property type="entry name" value="DUF7668"/>
</dbReference>